<protein>
    <recommendedName>
        <fullName evidence="2">Antitoxin</fullName>
    </recommendedName>
</protein>
<dbReference type="InterPro" id="IPR036165">
    <property type="entry name" value="YefM-like_sf"/>
</dbReference>
<dbReference type="Pfam" id="PF02604">
    <property type="entry name" value="PhdYeFM_antitox"/>
    <property type="match status" value="1"/>
</dbReference>
<dbReference type="SUPFAM" id="SSF143120">
    <property type="entry name" value="YefM-like"/>
    <property type="match status" value="1"/>
</dbReference>
<gene>
    <name evidence="3" type="ORF">G1C94_1260</name>
</gene>
<keyword evidence="4" id="KW-1185">Reference proteome</keyword>
<proteinExistence type="inferred from homology"/>
<evidence type="ECO:0000256" key="1">
    <source>
        <dbReference type="ARBA" id="ARBA00009981"/>
    </source>
</evidence>
<dbReference type="Proteomes" id="UP000553756">
    <property type="component" value="Unassembled WGS sequence"/>
</dbReference>
<evidence type="ECO:0000256" key="2">
    <source>
        <dbReference type="RuleBase" id="RU362080"/>
    </source>
</evidence>
<name>A0ABX1T0G0_9BIFI</name>
<reference evidence="3 4" key="1">
    <citation type="submission" date="2020-02" db="EMBL/GenBank/DDBJ databases">
        <title>Characterization of phylogenetic diversity of novel bifidobacterial species isolated in Czech ZOOs.</title>
        <authorList>
            <person name="Lugli G.A."/>
            <person name="Vera N.B."/>
            <person name="Ventura M."/>
        </authorList>
    </citation>
    <scope>NUCLEOTIDE SEQUENCE [LARGE SCALE GENOMIC DNA]</scope>
    <source>
        <strain evidence="3 4">DSM 109963</strain>
    </source>
</reference>
<dbReference type="EMBL" id="JAAIIJ010000024">
    <property type="protein sequence ID" value="NMN02638.1"/>
    <property type="molecule type" value="Genomic_DNA"/>
</dbReference>
<sequence>MSPAAALDVFDDIASISDFGKGKYSKIFARAEHRPQYILKNNTPSYVIIDFDEYKRQMDALEDLYDYELAVQRLEANEGKPTISREENMKLLGITQADIDAAPEVTVE</sequence>
<evidence type="ECO:0000313" key="4">
    <source>
        <dbReference type="Proteomes" id="UP000553756"/>
    </source>
</evidence>
<comment type="function">
    <text evidence="2">Antitoxin component of a type II toxin-antitoxin (TA) system.</text>
</comment>
<dbReference type="RefSeq" id="WP_172146582.1">
    <property type="nucleotide sequence ID" value="NZ_JAAIIJ010000024.1"/>
</dbReference>
<accession>A0ABX1T0G0</accession>
<evidence type="ECO:0000313" key="3">
    <source>
        <dbReference type="EMBL" id="NMN02638.1"/>
    </source>
</evidence>
<comment type="similarity">
    <text evidence="1 2">Belongs to the phD/YefM antitoxin family.</text>
</comment>
<comment type="caution">
    <text evidence="3">The sequence shown here is derived from an EMBL/GenBank/DDBJ whole genome shotgun (WGS) entry which is preliminary data.</text>
</comment>
<dbReference type="InterPro" id="IPR006442">
    <property type="entry name" value="Antitoxin_Phd/YefM"/>
</dbReference>
<organism evidence="3 4">
    <name type="scientific">Bifidobacterium panos</name>
    <dbReference type="NCBI Taxonomy" id="2675321"/>
    <lineage>
        <taxon>Bacteria</taxon>
        <taxon>Bacillati</taxon>
        <taxon>Actinomycetota</taxon>
        <taxon>Actinomycetes</taxon>
        <taxon>Bifidobacteriales</taxon>
        <taxon>Bifidobacteriaceae</taxon>
        <taxon>Bifidobacterium</taxon>
    </lineage>
</organism>